<dbReference type="Proteomes" id="UP000009172">
    <property type="component" value="Unassembled WGS sequence"/>
</dbReference>
<dbReference type="EMBL" id="GG698488">
    <property type="protein sequence ID" value="EGD95542.1"/>
    <property type="molecule type" value="Genomic_DNA"/>
</dbReference>
<proteinExistence type="predicted"/>
<protein>
    <submittedName>
        <fullName evidence="1">Uncharacterized protein</fullName>
    </submittedName>
</protein>
<evidence type="ECO:0000313" key="1">
    <source>
        <dbReference type="EMBL" id="EGD95542.1"/>
    </source>
</evidence>
<organism evidence="1 2">
    <name type="scientific">Trichophyton tonsurans (strain CBS 112818)</name>
    <name type="common">Scalp ringworm fungus</name>
    <dbReference type="NCBI Taxonomy" id="647933"/>
    <lineage>
        <taxon>Eukaryota</taxon>
        <taxon>Fungi</taxon>
        <taxon>Dikarya</taxon>
        <taxon>Ascomycota</taxon>
        <taxon>Pezizomycotina</taxon>
        <taxon>Eurotiomycetes</taxon>
        <taxon>Eurotiomycetidae</taxon>
        <taxon>Onygenales</taxon>
        <taxon>Arthrodermataceae</taxon>
        <taxon>Trichophyton</taxon>
    </lineage>
</organism>
<sequence length="150" mass="17234">MSTGYKHRLWGMAVGVLDLHIQQYVQIHRSPAGKRLEPRHGVGYTDISFVYGVRAPHFSCLLFIAWSLSIELSPLCSLTPSYKRRLVGTQVKVPNQSVWSWDIGSKLVRIVCINVIQFTGLLKAAFPIHWGTGWKILYCGWQVRNRWPRE</sequence>
<name>F2RW43_TRIT1</name>
<keyword evidence="2" id="KW-1185">Reference proteome</keyword>
<reference evidence="2" key="1">
    <citation type="journal article" date="2012" name="MBio">
        <title>Comparative genome analysis of Trichophyton rubrum and related dermatophytes reveals candidate genes involved in infection.</title>
        <authorList>
            <person name="Martinez D.A."/>
            <person name="Oliver B.G."/>
            <person name="Graeser Y."/>
            <person name="Goldberg J.M."/>
            <person name="Li W."/>
            <person name="Martinez-Rossi N.M."/>
            <person name="Monod M."/>
            <person name="Shelest E."/>
            <person name="Barton R.C."/>
            <person name="Birch E."/>
            <person name="Brakhage A.A."/>
            <person name="Chen Z."/>
            <person name="Gurr S.J."/>
            <person name="Heiman D."/>
            <person name="Heitman J."/>
            <person name="Kosti I."/>
            <person name="Rossi A."/>
            <person name="Saif S."/>
            <person name="Samalova M."/>
            <person name="Saunders C.W."/>
            <person name="Shea T."/>
            <person name="Summerbell R.C."/>
            <person name="Xu J."/>
            <person name="Young S."/>
            <person name="Zeng Q."/>
            <person name="Birren B.W."/>
            <person name="Cuomo C.A."/>
            <person name="White T.C."/>
        </authorList>
    </citation>
    <scope>NUCLEOTIDE SEQUENCE [LARGE SCALE GENOMIC DNA]</scope>
    <source>
        <strain evidence="2">CBS 112818</strain>
    </source>
</reference>
<gene>
    <name evidence="1" type="ORF">TESG_03018</name>
</gene>
<dbReference type="HOGENOM" id="CLU_1939609_0_0_1"/>
<evidence type="ECO:0000313" key="2">
    <source>
        <dbReference type="Proteomes" id="UP000009172"/>
    </source>
</evidence>
<accession>F2RW43</accession>
<dbReference type="AlphaFoldDB" id="F2RW43"/>